<keyword evidence="7" id="KW-1185">Reference proteome</keyword>
<dbReference type="EMBL" id="JBHRYD010000018">
    <property type="protein sequence ID" value="MFC3706313.1"/>
    <property type="molecule type" value="Genomic_DNA"/>
</dbReference>
<dbReference type="PROSITE" id="PS51898">
    <property type="entry name" value="TYR_RECOMBINASE"/>
    <property type="match status" value="1"/>
</dbReference>
<name>A0ABV7X4J2_9HYPH</name>
<dbReference type="Proteomes" id="UP001595613">
    <property type="component" value="Unassembled WGS sequence"/>
</dbReference>
<dbReference type="RefSeq" id="WP_380098440.1">
    <property type="nucleotide sequence ID" value="NZ_JBHRYD010000018.1"/>
</dbReference>
<comment type="caution">
    <text evidence="6">The sequence shown here is derived from an EMBL/GenBank/DDBJ whole genome shotgun (WGS) entry which is preliminary data.</text>
</comment>
<reference evidence="7" key="1">
    <citation type="journal article" date="2019" name="Int. J. Syst. Evol. Microbiol.">
        <title>The Global Catalogue of Microorganisms (GCM) 10K type strain sequencing project: providing services to taxonomists for standard genome sequencing and annotation.</title>
        <authorList>
            <consortium name="The Broad Institute Genomics Platform"/>
            <consortium name="The Broad Institute Genome Sequencing Center for Infectious Disease"/>
            <person name="Wu L."/>
            <person name="Ma J."/>
        </authorList>
    </citation>
    <scope>NUCLEOTIDE SEQUENCE [LARGE SCALE GENOMIC DNA]</scope>
    <source>
        <strain evidence="7">KCTC 42281</strain>
    </source>
</reference>
<dbReference type="InterPro" id="IPR013762">
    <property type="entry name" value="Integrase-like_cat_sf"/>
</dbReference>
<keyword evidence="3" id="KW-0238">DNA-binding</keyword>
<dbReference type="Pfam" id="PF00589">
    <property type="entry name" value="Phage_integrase"/>
    <property type="match status" value="1"/>
</dbReference>
<dbReference type="PANTHER" id="PTHR30349:SF64">
    <property type="entry name" value="PROPHAGE INTEGRASE INTD-RELATED"/>
    <property type="match status" value="1"/>
</dbReference>
<evidence type="ECO:0000256" key="1">
    <source>
        <dbReference type="ARBA" id="ARBA00008857"/>
    </source>
</evidence>
<evidence type="ECO:0000313" key="6">
    <source>
        <dbReference type="EMBL" id="MFC3706313.1"/>
    </source>
</evidence>
<comment type="similarity">
    <text evidence="1">Belongs to the 'phage' integrase family.</text>
</comment>
<dbReference type="Gene3D" id="1.10.150.130">
    <property type="match status" value="1"/>
</dbReference>
<gene>
    <name evidence="6" type="ORF">ACFOOL_16320</name>
</gene>
<dbReference type="PANTHER" id="PTHR30349">
    <property type="entry name" value="PHAGE INTEGRASE-RELATED"/>
    <property type="match status" value="1"/>
</dbReference>
<protein>
    <submittedName>
        <fullName evidence="6">Tyrosine-type recombinase/integrase</fullName>
    </submittedName>
</protein>
<feature type="domain" description="Tyr recombinase" evidence="5">
    <location>
        <begin position="165"/>
        <end position="335"/>
    </location>
</feature>
<evidence type="ECO:0000313" key="7">
    <source>
        <dbReference type="Proteomes" id="UP001595613"/>
    </source>
</evidence>
<evidence type="ECO:0000256" key="4">
    <source>
        <dbReference type="ARBA" id="ARBA00023172"/>
    </source>
</evidence>
<dbReference type="Gene3D" id="1.10.443.10">
    <property type="entry name" value="Intergrase catalytic core"/>
    <property type="match status" value="1"/>
</dbReference>
<accession>A0ABV7X4J2</accession>
<dbReference type="SUPFAM" id="SSF56349">
    <property type="entry name" value="DNA breaking-rejoining enzymes"/>
    <property type="match status" value="1"/>
</dbReference>
<dbReference type="InterPro" id="IPR011010">
    <property type="entry name" value="DNA_brk_join_enz"/>
</dbReference>
<dbReference type="InterPro" id="IPR050090">
    <property type="entry name" value="Tyrosine_recombinase_XerCD"/>
</dbReference>
<proteinExistence type="inferred from homology"/>
<evidence type="ECO:0000256" key="3">
    <source>
        <dbReference type="ARBA" id="ARBA00023125"/>
    </source>
</evidence>
<evidence type="ECO:0000259" key="5">
    <source>
        <dbReference type="PROSITE" id="PS51898"/>
    </source>
</evidence>
<keyword evidence="4" id="KW-0233">DNA recombination</keyword>
<dbReference type="InterPro" id="IPR010998">
    <property type="entry name" value="Integrase_recombinase_N"/>
</dbReference>
<dbReference type="InterPro" id="IPR002104">
    <property type="entry name" value="Integrase_catalytic"/>
</dbReference>
<organism evidence="6 7">
    <name type="scientific">Devosia honganensis</name>
    <dbReference type="NCBI Taxonomy" id="1610527"/>
    <lineage>
        <taxon>Bacteria</taxon>
        <taxon>Pseudomonadati</taxon>
        <taxon>Pseudomonadota</taxon>
        <taxon>Alphaproteobacteria</taxon>
        <taxon>Hyphomicrobiales</taxon>
        <taxon>Devosiaceae</taxon>
        <taxon>Devosia</taxon>
    </lineage>
</organism>
<evidence type="ECO:0000256" key="2">
    <source>
        <dbReference type="ARBA" id="ARBA00022908"/>
    </source>
</evidence>
<keyword evidence="2" id="KW-0229">DNA integration</keyword>
<sequence>MLVKLVGIHKVKAKLASGERVTYYYAWRGGPRINAKPNTRGFLAEYHRLTRARPDAPGKGTLSELVREYLKSPAYRNLAASTKKSYDWAIDKIEAEYFDLPIAALGERGARKMLLEWRDTTFTSTPRAGDMVMAVLSKIIAFAVDREDIDRHPLEKIAKLADSTRKDVIWTDEQVAAFKAKAPARMVLALELARWTGQRQGDLLALTWSAYDGTHITLRQGKTGTRVRVKVAQELKALLDAQKRTAVTILTNRSGRPYTEGFRSSWAKAMEAAGVKGVTFHDLRGTFVTLAHREGASIREIAEVTGHSEKDAETIIRKHYLAGDSAVTRLEKRNEKLAKL</sequence>